<name>A0A6A9KBG6_PSEAI</name>
<feature type="domain" description="Uncharacterised" evidence="1">
    <location>
        <begin position="30"/>
        <end position="91"/>
    </location>
</feature>
<proteinExistence type="predicted"/>
<reference evidence="2" key="1">
    <citation type="submission" date="2019-11" db="EMBL/GenBank/DDBJ databases">
        <title>Genomes of ocular Pseudomonas aeruginosa isolates.</title>
        <authorList>
            <person name="Khan M."/>
            <person name="Rice S.A."/>
            <person name="Willcox M.D.P."/>
            <person name="Stapleton F."/>
        </authorList>
    </citation>
    <scope>NUCLEOTIDE SEQUENCE</scope>
    <source>
        <strain evidence="2">PA206</strain>
    </source>
</reference>
<sequence length="91" mass="10528">MLRLFQRKRAAPVAPTVAPLPLAEAMPPPGWLRPESAESLLATPRRRRLIELIWPRTSLPRQQFSWLYRGPLERYAELVQQFPASEAHHHA</sequence>
<dbReference type="AlphaFoldDB" id="A0A6A9KBG6"/>
<dbReference type="Gene3D" id="1.10.3210.40">
    <property type="match status" value="1"/>
</dbReference>
<dbReference type="Pfam" id="PF07514">
    <property type="entry name" value="TraI_2"/>
    <property type="match status" value="1"/>
</dbReference>
<protein>
    <recommendedName>
        <fullName evidence="1">Uncharacterized domain-containing protein</fullName>
    </recommendedName>
</protein>
<evidence type="ECO:0000313" key="2">
    <source>
        <dbReference type="EMBL" id="MUI61308.1"/>
    </source>
</evidence>
<gene>
    <name evidence="2" type="ORF">GNQ20_26205</name>
</gene>
<dbReference type="EMBL" id="WOAJ01000014">
    <property type="protein sequence ID" value="MUI61308.1"/>
    <property type="molecule type" value="Genomic_DNA"/>
</dbReference>
<evidence type="ECO:0000259" key="1">
    <source>
        <dbReference type="Pfam" id="PF07514"/>
    </source>
</evidence>
<organism evidence="2">
    <name type="scientific">Pseudomonas aeruginosa</name>
    <dbReference type="NCBI Taxonomy" id="287"/>
    <lineage>
        <taxon>Bacteria</taxon>
        <taxon>Pseudomonadati</taxon>
        <taxon>Pseudomonadota</taxon>
        <taxon>Gammaproteobacteria</taxon>
        <taxon>Pseudomonadales</taxon>
        <taxon>Pseudomonadaceae</taxon>
        <taxon>Pseudomonas</taxon>
    </lineage>
</organism>
<comment type="caution">
    <text evidence="2">The sequence shown here is derived from an EMBL/GenBank/DDBJ whole genome shotgun (WGS) entry which is preliminary data.</text>
</comment>
<accession>A0A6A9KBG6</accession>
<dbReference type="InterPro" id="IPR011119">
    <property type="entry name" value="Unchr_helicase_relaxase_TraI"/>
</dbReference>